<dbReference type="InterPro" id="IPR009009">
    <property type="entry name" value="RlpA-like_DPBB"/>
</dbReference>
<evidence type="ECO:0000259" key="7">
    <source>
        <dbReference type="PROSITE" id="PS51724"/>
    </source>
</evidence>
<dbReference type="GO" id="GO:0000270">
    <property type="term" value="P:peptidoglycan metabolic process"/>
    <property type="evidence" value="ECO:0007669"/>
    <property type="project" value="UniProtKB-UniRule"/>
</dbReference>
<dbReference type="GO" id="GO:0042834">
    <property type="term" value="F:peptidoglycan binding"/>
    <property type="evidence" value="ECO:0007669"/>
    <property type="project" value="InterPro"/>
</dbReference>
<dbReference type="CDD" id="cd22268">
    <property type="entry name" value="DPBB_RlpA-like"/>
    <property type="match status" value="1"/>
</dbReference>
<reference evidence="8 9" key="1">
    <citation type="journal article" date="2016" name="Nat. Commun.">
        <title>Thousands of microbial genomes shed light on interconnected biogeochemical processes in an aquifer system.</title>
        <authorList>
            <person name="Anantharaman K."/>
            <person name="Brown C.T."/>
            <person name="Hug L.A."/>
            <person name="Sharon I."/>
            <person name="Castelle C.J."/>
            <person name="Probst A.J."/>
            <person name="Thomas B.C."/>
            <person name="Singh A."/>
            <person name="Wilkins M.J."/>
            <person name="Karaoz U."/>
            <person name="Brodie E.L."/>
            <person name="Williams K.H."/>
            <person name="Hubbard S.S."/>
            <person name="Banfield J.F."/>
        </authorList>
    </citation>
    <scope>NUCLEOTIDE SEQUENCE [LARGE SCALE GENOMIC DNA]</scope>
</reference>
<evidence type="ECO:0000313" key="8">
    <source>
        <dbReference type="EMBL" id="OGI39057.1"/>
    </source>
</evidence>
<evidence type="ECO:0000256" key="4">
    <source>
        <dbReference type="HAMAP-Rule" id="MF_02071"/>
    </source>
</evidence>
<dbReference type="Pfam" id="PF05036">
    <property type="entry name" value="SPOR"/>
    <property type="match status" value="1"/>
</dbReference>
<evidence type="ECO:0000313" key="9">
    <source>
        <dbReference type="Proteomes" id="UP000179334"/>
    </source>
</evidence>
<comment type="function">
    <text evidence="4">Lytic transglycosylase with a strong preference for naked glycan strands that lack stem peptides.</text>
</comment>
<organism evidence="8 9">
    <name type="scientific">Candidatus Muproteobacteria bacterium RBG_16_64_10</name>
    <dbReference type="NCBI Taxonomy" id="1817757"/>
    <lineage>
        <taxon>Bacteria</taxon>
        <taxon>Pseudomonadati</taxon>
        <taxon>Pseudomonadota</taxon>
        <taxon>Candidatus Muproteobacteria</taxon>
    </lineage>
</organism>
<dbReference type="Gene3D" id="3.30.70.1070">
    <property type="entry name" value="Sporulation related repeat"/>
    <property type="match status" value="1"/>
</dbReference>
<dbReference type="InterPro" id="IPR036908">
    <property type="entry name" value="RlpA-like_sf"/>
</dbReference>
<dbReference type="SUPFAM" id="SSF50685">
    <property type="entry name" value="Barwin-like endoglucanases"/>
    <property type="match status" value="1"/>
</dbReference>
<dbReference type="HAMAP" id="MF_02071">
    <property type="entry name" value="RlpA"/>
    <property type="match status" value="1"/>
</dbReference>
<dbReference type="PROSITE" id="PS51257">
    <property type="entry name" value="PROKAR_LIPOPROTEIN"/>
    <property type="match status" value="1"/>
</dbReference>
<comment type="similarity">
    <text evidence="4 5">Belongs to the RlpA family.</text>
</comment>
<dbReference type="InterPro" id="IPR034718">
    <property type="entry name" value="RlpA"/>
</dbReference>
<dbReference type="EMBL" id="MFSR01000050">
    <property type="protein sequence ID" value="OGI39057.1"/>
    <property type="molecule type" value="Genomic_DNA"/>
</dbReference>
<dbReference type="PANTHER" id="PTHR34183">
    <property type="entry name" value="ENDOLYTIC PEPTIDOGLYCAN TRANSGLYCOSYLASE RLPA"/>
    <property type="match status" value="1"/>
</dbReference>
<dbReference type="InterPro" id="IPR007730">
    <property type="entry name" value="SPOR-like_dom"/>
</dbReference>
<name>A0A1F6T1K6_9PROT</name>
<dbReference type="EC" id="4.2.2.-" evidence="4"/>
<dbReference type="Pfam" id="PF03330">
    <property type="entry name" value="DPBB_1"/>
    <property type="match status" value="1"/>
</dbReference>
<dbReference type="Proteomes" id="UP000179334">
    <property type="component" value="Unassembled WGS sequence"/>
</dbReference>
<comment type="subcellular location">
    <subcellularLocation>
        <location evidence="4">Cell membrane</location>
        <topology evidence="4">Lipid-anchor</topology>
    </subcellularLocation>
</comment>
<dbReference type="InterPro" id="IPR012997">
    <property type="entry name" value="RplA"/>
</dbReference>
<evidence type="ECO:0000256" key="6">
    <source>
        <dbReference type="SAM" id="SignalP"/>
    </source>
</evidence>
<evidence type="ECO:0000256" key="5">
    <source>
        <dbReference type="RuleBase" id="RU003495"/>
    </source>
</evidence>
<dbReference type="AlphaFoldDB" id="A0A1F6T1K6"/>
<evidence type="ECO:0000256" key="2">
    <source>
        <dbReference type="ARBA" id="ARBA00023239"/>
    </source>
</evidence>
<comment type="caution">
    <text evidence="8">The sequence shown here is derived from an EMBL/GenBank/DDBJ whole genome shotgun (WGS) entry which is preliminary data.</text>
</comment>
<accession>A0A1F6T1K6</accession>
<dbReference type="GO" id="GO:0005886">
    <property type="term" value="C:plasma membrane"/>
    <property type="evidence" value="ECO:0007669"/>
    <property type="project" value="UniProtKB-SubCell"/>
</dbReference>
<keyword evidence="4" id="KW-0472">Membrane</keyword>
<keyword evidence="2 4" id="KW-0456">Lyase</keyword>
<dbReference type="Gene3D" id="2.40.40.10">
    <property type="entry name" value="RlpA-like domain"/>
    <property type="match status" value="1"/>
</dbReference>
<dbReference type="GO" id="GO:0009279">
    <property type="term" value="C:cell outer membrane"/>
    <property type="evidence" value="ECO:0007669"/>
    <property type="project" value="TreeGrafter"/>
</dbReference>
<proteinExistence type="inferred from homology"/>
<keyword evidence="4" id="KW-0449">Lipoprotein</keyword>
<dbReference type="InterPro" id="IPR036680">
    <property type="entry name" value="SPOR-like_sf"/>
</dbReference>
<keyword evidence="4" id="KW-1003">Cell membrane</keyword>
<dbReference type="PROSITE" id="PS51724">
    <property type="entry name" value="SPOR"/>
    <property type="match status" value="1"/>
</dbReference>
<dbReference type="GO" id="GO:0071555">
    <property type="term" value="P:cell wall organization"/>
    <property type="evidence" value="ECO:0007669"/>
    <property type="project" value="UniProtKB-KW"/>
</dbReference>
<protein>
    <recommendedName>
        <fullName evidence="4">Endolytic peptidoglycan transglycosylase RlpA</fullName>
        <ecNumber evidence="4">4.2.2.-</ecNumber>
    </recommendedName>
</protein>
<keyword evidence="4" id="KW-0564">Palmitate</keyword>
<gene>
    <name evidence="4" type="primary">rlpA</name>
    <name evidence="8" type="ORF">A2V91_05215</name>
</gene>
<dbReference type="FunFam" id="2.40.40.10:FF:000003">
    <property type="entry name" value="Endolytic peptidoglycan transglycosylase RlpA"/>
    <property type="match status" value="1"/>
</dbReference>
<keyword evidence="1 6" id="KW-0732">Signal</keyword>
<feature type="signal peptide" evidence="6">
    <location>
        <begin position="1"/>
        <end position="19"/>
    </location>
</feature>
<feature type="domain" description="SPOR" evidence="7">
    <location>
        <begin position="207"/>
        <end position="293"/>
    </location>
</feature>
<feature type="chain" id="PRO_5009987600" description="Endolytic peptidoglycan transglycosylase RlpA" evidence="6">
    <location>
        <begin position="20"/>
        <end position="293"/>
    </location>
</feature>
<evidence type="ECO:0000256" key="1">
    <source>
        <dbReference type="ARBA" id="ARBA00022729"/>
    </source>
</evidence>
<dbReference type="GO" id="GO:0008932">
    <property type="term" value="F:lytic endotransglycosylase activity"/>
    <property type="evidence" value="ECO:0007669"/>
    <property type="project" value="UniProtKB-UniRule"/>
</dbReference>
<dbReference type="SUPFAM" id="SSF110997">
    <property type="entry name" value="Sporulation related repeat"/>
    <property type="match status" value="1"/>
</dbReference>
<evidence type="ECO:0000256" key="3">
    <source>
        <dbReference type="ARBA" id="ARBA00023316"/>
    </source>
</evidence>
<keyword evidence="3 4" id="KW-0961">Cell wall biogenesis/degradation</keyword>
<dbReference type="PANTHER" id="PTHR34183:SF1">
    <property type="entry name" value="ENDOLYTIC PEPTIDOGLYCAN TRANSGLYCOSYLASE RLPA"/>
    <property type="match status" value="1"/>
</dbReference>
<sequence length="293" mass="31260">MKRLLLPILVLVLAGCQTARRGGFYQDDGPGAGPPPVEVARIADAVPKPEPRSRGGNRPYTVMGRQYVPLADARGYRERGVASWYGRKFHGRQTSNGETYDMHAMTAAHKTLPLPSYVRVRNLENGRSAVVRVNDRGPFLHNRLIDLSYAAASKLGIAGTGTGLVEVEVVEPGAALATSEPAPAESEKPPRVEVLAPAAAAVAPPPVAGKPRLFVQAGAFSLWDNAETLRTRLERAGLRPIFIQSTLVALQSGSPAQRVYRVRLGPVASVEAADRLTQSLTGHGVANATIVVE</sequence>
<dbReference type="NCBIfam" id="TIGR00413">
    <property type="entry name" value="rlpA"/>
    <property type="match status" value="1"/>
</dbReference>